<sequence length="50" mass="5375">MRFGGIGAQQLVRKVSKNVAVTQGSTSFLSTVANQYGLMSNINGLFLRTI</sequence>
<proteinExistence type="predicted"/>
<evidence type="ECO:0000313" key="1">
    <source>
        <dbReference type="EMBL" id="CEK28248.1"/>
    </source>
</evidence>
<gene>
    <name evidence="1" type="ORF">CSF007_12545</name>
</gene>
<reference evidence="1" key="1">
    <citation type="journal article" date="2015" name="Genome Announc.">
        <title>Complete Genome Sequence of Yersinia ruckeri Strain CSF007-82, Etiologic Agent of Red Mouth Disease in Salmonid Fish.</title>
        <authorList>
            <person name="Nelson M.C."/>
            <person name="LaPatra S.E."/>
            <person name="Welch T.J."/>
            <person name="Graf J."/>
        </authorList>
    </citation>
    <scope>NUCLEOTIDE SEQUENCE</scope>
    <source>
        <strain evidence="1">CSF007-82</strain>
    </source>
</reference>
<protein>
    <submittedName>
        <fullName evidence="1">Uncharacterized protein</fullName>
    </submittedName>
</protein>
<accession>A0A0A8VIT6</accession>
<dbReference type="AlphaFoldDB" id="A0A0A8VIT6"/>
<name>A0A0A8VIT6_YERRU</name>
<organism evidence="1">
    <name type="scientific">Yersinia ruckeri</name>
    <dbReference type="NCBI Taxonomy" id="29486"/>
    <lineage>
        <taxon>Bacteria</taxon>
        <taxon>Pseudomonadati</taxon>
        <taxon>Pseudomonadota</taxon>
        <taxon>Gammaproteobacteria</taxon>
        <taxon>Enterobacterales</taxon>
        <taxon>Yersiniaceae</taxon>
        <taxon>Yersinia</taxon>
    </lineage>
</organism>
<dbReference type="EMBL" id="LN681231">
    <property type="protein sequence ID" value="CEK28248.1"/>
    <property type="molecule type" value="Genomic_DNA"/>
</dbReference>